<name>A0A1F2P4E2_9EURY</name>
<dbReference type="HAMAP" id="MF_01922">
    <property type="entry name" value="TYW2_archaea"/>
    <property type="match status" value="1"/>
</dbReference>
<dbReference type="Proteomes" id="UP000185779">
    <property type="component" value="Unassembled WGS sequence"/>
</dbReference>
<evidence type="ECO:0000256" key="4">
    <source>
        <dbReference type="HAMAP-Rule" id="MF_01922"/>
    </source>
</evidence>
<evidence type="ECO:0000256" key="3">
    <source>
        <dbReference type="ARBA" id="ARBA00022694"/>
    </source>
</evidence>
<dbReference type="GO" id="GO:0030488">
    <property type="term" value="P:tRNA methylation"/>
    <property type="evidence" value="ECO:0007669"/>
    <property type="project" value="TreeGrafter"/>
</dbReference>
<dbReference type="InterPro" id="IPR030867">
    <property type="entry name" value="TYW2_archaea"/>
</dbReference>
<evidence type="ECO:0000259" key="5">
    <source>
        <dbReference type="PROSITE" id="PS51684"/>
    </source>
</evidence>
<dbReference type="EMBL" id="LYOR01000003">
    <property type="protein sequence ID" value="OFV66169.1"/>
    <property type="molecule type" value="Genomic_DNA"/>
</dbReference>
<accession>A0A1F2P4E2</accession>
<keyword evidence="3 4" id="KW-0819">tRNA processing</keyword>
<dbReference type="GO" id="GO:0102522">
    <property type="term" value="F:tRNA 4-demethylwyosine alpha-amino-alpha-carboxypropyltransferase activity"/>
    <property type="evidence" value="ECO:0007669"/>
    <property type="project" value="UniProtKB-EC"/>
</dbReference>
<reference evidence="6" key="2">
    <citation type="journal article" date="2020" name="mSystems">
        <title>Genome- and Community-Level Interaction Insights into Carbon Utilization and Element Cycling Functions of Hydrothermarchaeota in Hydrothermal Sediment.</title>
        <authorList>
            <person name="Zhou Z."/>
            <person name="Liu Y."/>
            <person name="Xu W."/>
            <person name="Pan J."/>
            <person name="Luo Z.H."/>
            <person name="Li M."/>
        </authorList>
    </citation>
    <scope>NUCLEOTIDE SEQUENCE [LARGE SCALE GENOMIC DNA]</scope>
    <source>
        <strain evidence="6">HyVt-185</strain>
        <strain evidence="7">HyVt-386</strain>
    </source>
</reference>
<evidence type="ECO:0000256" key="1">
    <source>
        <dbReference type="ARBA" id="ARBA00022679"/>
    </source>
</evidence>
<dbReference type="EMBL" id="DQZR01000049">
    <property type="protein sequence ID" value="HDM35872.1"/>
    <property type="molecule type" value="Genomic_DNA"/>
</dbReference>
<dbReference type="STRING" id="1839936.SBU_000711"/>
<dbReference type="Proteomes" id="UP000885936">
    <property type="component" value="Unassembled WGS sequence"/>
</dbReference>
<evidence type="ECO:0000313" key="6">
    <source>
        <dbReference type="EMBL" id="HDM35872.1"/>
    </source>
</evidence>
<keyword evidence="4" id="KW-0963">Cytoplasm</keyword>
<feature type="binding site" evidence="4">
    <location>
        <position position="115"/>
    </location>
    <ligand>
        <name>S-adenosyl-L-methionine</name>
        <dbReference type="ChEBI" id="CHEBI:59789"/>
    </ligand>
</feature>
<keyword evidence="9" id="KW-1185">Reference proteome</keyword>
<dbReference type="InterPro" id="IPR056744">
    <property type="entry name" value="TRM5/TYW2-like_N"/>
</dbReference>
<dbReference type="PANTHER" id="PTHR23245">
    <property type="entry name" value="TRNA METHYLTRANSFERASE"/>
    <property type="match status" value="1"/>
</dbReference>
<dbReference type="PANTHER" id="PTHR23245:SF41">
    <property type="entry name" value="TRNA(PHE) (4-DEMETHYLWYOSINE(37)-C(7)) AMINOCARBOXYPROPYLTRANSFERASE"/>
    <property type="match status" value="1"/>
</dbReference>
<gene>
    <name evidence="4" type="primary">taw2</name>
    <name evidence="6" type="ORF">ENG09_01270</name>
    <name evidence="7" type="ORF">ENI32_03145</name>
    <name evidence="8" type="ORF">SBU_000711</name>
</gene>
<dbReference type="PATRIC" id="fig|1839936.3.peg.721"/>
<dbReference type="InterPro" id="IPR029063">
    <property type="entry name" value="SAM-dependent_MTases_sf"/>
</dbReference>
<comment type="caution">
    <text evidence="4">Lacks conserved residue(s) required for the propagation of feature annotation.</text>
</comment>
<organism evidence="8 9">
    <name type="scientific">Candidatus Syntropharchaeum butanivorans</name>
    <dbReference type="NCBI Taxonomy" id="1839936"/>
    <lineage>
        <taxon>Archaea</taxon>
        <taxon>Methanobacteriati</taxon>
        <taxon>Methanobacteriota</taxon>
        <taxon>Stenosarchaea group</taxon>
        <taxon>Methanomicrobia</taxon>
        <taxon>Methanosarcinales</taxon>
        <taxon>ANME-2 cluster</taxon>
        <taxon>Candidatus Syntropharchaeum</taxon>
    </lineage>
</organism>
<proteinExistence type="inferred from homology"/>
<dbReference type="Pfam" id="PF25133">
    <property type="entry name" value="TYW2_N_2"/>
    <property type="match status" value="1"/>
</dbReference>
<dbReference type="GO" id="GO:0008175">
    <property type="term" value="F:tRNA methyltransferase activity"/>
    <property type="evidence" value="ECO:0007669"/>
    <property type="project" value="TreeGrafter"/>
</dbReference>
<sequence length="278" mass="31616">MPRGYLRLREMLEGILSREELDALPRRWQVIGDVLLVRIDNVLEEHWSEIGDAFLTLYPWVKGVAIDCGVHGRLREPDIRVIAGEVGETFHRENGCIFKLDPSKVIFSPGNLTERVRISKLGGDEDVLDMFAGIGYFSIPMAKHARPRRILAIELNPISFGYLVENIRLNHVEDIIQPLLGDCARLSPEGAFDRVIMGYLDAYQYLEQGIRALKEEGGILHYHESVPARLYPERPVMRIMDLCKSLGRVCEIKQVRKVKKYAPGVLHAVVDAEIYENA</sequence>
<dbReference type="PROSITE" id="PS51684">
    <property type="entry name" value="SAM_MT_TRM5_TYW2"/>
    <property type="match status" value="1"/>
</dbReference>
<dbReference type="EMBL" id="DRIE01000050">
    <property type="protein sequence ID" value="HEC56866.1"/>
    <property type="molecule type" value="Genomic_DNA"/>
</dbReference>
<dbReference type="InterPro" id="IPR056743">
    <property type="entry name" value="TRM5-TYW2-like_MTfase"/>
</dbReference>
<evidence type="ECO:0000313" key="7">
    <source>
        <dbReference type="EMBL" id="HEC56866.1"/>
    </source>
</evidence>
<dbReference type="InterPro" id="IPR030382">
    <property type="entry name" value="MeTrfase_TRM5/TYW2"/>
</dbReference>
<comment type="function">
    <text evidence="4">S-adenosyl-L-methionine-dependent transferase that acts as a component of the wyosine derivatives biosynthesis pathway. Catalyzes the transfer of the alpha-amino-alpha-carboxypropyl (acp) group from S-adenosyl-L-methionine to 4-demethylwyosine (imG-14), forming 7-aminocarboxypropyl-demethylwyosine (wybutosine-86) at position 37 of tRNA(Phe).</text>
</comment>
<keyword evidence="8" id="KW-0489">Methyltransferase</keyword>
<evidence type="ECO:0000313" key="8">
    <source>
        <dbReference type="EMBL" id="OFV66169.1"/>
    </source>
</evidence>
<comment type="caution">
    <text evidence="8">The sequence shown here is derived from an EMBL/GenBank/DDBJ whole genome shotgun (WGS) entry which is preliminary data.</text>
</comment>
<comment type="catalytic activity">
    <reaction evidence="4">
        <text>4-demethylwyosine(37) in tRNA(Phe) + S-adenosyl-L-methionine = 4-demethyl-7-[(3S)-3-amino-3-carboxypropyl]wyosine(37) in tRNA(Phe) + S-methyl-5'-thioadenosine + H(+)</text>
        <dbReference type="Rhea" id="RHEA:36355"/>
        <dbReference type="Rhea" id="RHEA-COMP:10164"/>
        <dbReference type="Rhea" id="RHEA-COMP:10378"/>
        <dbReference type="ChEBI" id="CHEBI:15378"/>
        <dbReference type="ChEBI" id="CHEBI:17509"/>
        <dbReference type="ChEBI" id="CHEBI:59789"/>
        <dbReference type="ChEBI" id="CHEBI:64315"/>
        <dbReference type="ChEBI" id="CHEBI:73550"/>
        <dbReference type="EC" id="2.5.1.114"/>
    </reaction>
</comment>
<dbReference type="Gene3D" id="3.40.50.150">
    <property type="entry name" value="Vaccinia Virus protein VP39"/>
    <property type="match status" value="1"/>
</dbReference>
<feature type="binding site" evidence="4">
    <location>
        <position position="108"/>
    </location>
    <ligand>
        <name>S-adenosyl-L-methionine</name>
        <dbReference type="ChEBI" id="CHEBI:59789"/>
    </ligand>
</feature>
<dbReference type="SUPFAM" id="SSF53335">
    <property type="entry name" value="S-adenosyl-L-methionine-dependent methyltransferases"/>
    <property type="match status" value="1"/>
</dbReference>
<keyword evidence="2 4" id="KW-0949">S-adenosyl-L-methionine</keyword>
<dbReference type="AlphaFoldDB" id="A0A1F2P4E2"/>
<dbReference type="GO" id="GO:0005737">
    <property type="term" value="C:cytoplasm"/>
    <property type="evidence" value="ECO:0007669"/>
    <property type="project" value="UniProtKB-SubCell"/>
</dbReference>
<comment type="similarity">
    <text evidence="4">Belongs to the class I-like SAM-binding methyltransferase superfamily. TRM5/TYW2 family.</text>
</comment>
<keyword evidence="1 4" id="KW-0808">Transferase</keyword>
<evidence type="ECO:0000256" key="2">
    <source>
        <dbReference type="ARBA" id="ARBA00022691"/>
    </source>
</evidence>
<dbReference type="Gene3D" id="3.30.300.110">
    <property type="entry name" value="Met-10+ protein-like domains"/>
    <property type="match status" value="1"/>
</dbReference>
<feature type="domain" description="SAM-dependent methyltransferase TRM5/TYW2-type" evidence="5">
    <location>
        <begin position="28"/>
        <end position="276"/>
    </location>
</feature>
<reference evidence="8 9" key="1">
    <citation type="submission" date="2016-05" db="EMBL/GenBank/DDBJ databases">
        <title>Microbial consortia oxidize butane by reversing methanogenesis.</title>
        <authorList>
            <person name="Laso-Perez R."/>
            <person name="Richter M."/>
            <person name="Wegener G."/>
            <person name="Musat F."/>
        </authorList>
    </citation>
    <scope>NUCLEOTIDE SEQUENCE [LARGE SCALE GENOMIC DNA]</scope>
    <source>
        <strain evidence="8">BOX1</strain>
    </source>
</reference>
<dbReference type="EC" id="2.5.1.114" evidence="4"/>
<feature type="binding site" evidence="4">
    <location>
        <position position="154"/>
    </location>
    <ligand>
        <name>S-adenosyl-L-methionine</name>
        <dbReference type="ChEBI" id="CHEBI:59789"/>
    </ligand>
</feature>
<dbReference type="CDD" id="cd02440">
    <property type="entry name" value="AdoMet_MTases"/>
    <property type="match status" value="1"/>
</dbReference>
<evidence type="ECO:0000313" key="9">
    <source>
        <dbReference type="Proteomes" id="UP000185779"/>
    </source>
</evidence>
<comment type="subcellular location">
    <subcellularLocation>
        <location evidence="4">Cytoplasm</location>
    </subcellularLocation>
</comment>
<dbReference type="Pfam" id="PF02475">
    <property type="entry name" value="TRM5-TYW2_MTfase"/>
    <property type="match status" value="1"/>
</dbReference>
<dbReference type="Proteomes" id="UP000885863">
    <property type="component" value="Unassembled WGS sequence"/>
</dbReference>
<protein>
    <recommendedName>
        <fullName evidence="4">tRNA(Phe) (4-demethylwyosine(37)-C(7)) aminocarboxypropyltransferase</fullName>
        <ecNumber evidence="4">2.5.1.114</ecNumber>
    </recommendedName>
    <alternativeName>
        <fullName evidence="4">tRNA wyosine derivatives biosynthesis protein Taw2</fullName>
    </alternativeName>
</protein>